<dbReference type="Gene3D" id="3.30.565.10">
    <property type="entry name" value="Histidine kinase-like ATPase, C-terminal domain"/>
    <property type="match status" value="1"/>
</dbReference>
<evidence type="ECO:0000256" key="7">
    <source>
        <dbReference type="ARBA" id="ARBA00022777"/>
    </source>
</evidence>
<evidence type="ECO:0000313" key="12">
    <source>
        <dbReference type="EMBL" id="RDY29316.1"/>
    </source>
</evidence>
<dbReference type="InterPro" id="IPR003594">
    <property type="entry name" value="HATPase_dom"/>
</dbReference>
<keyword evidence="13" id="KW-1185">Reference proteome</keyword>
<reference evidence="12 13" key="1">
    <citation type="journal article" date="2017" name="Genome Announc.">
        <title>Draft Genome Sequence of a Sporulating and Motile Strain of Lachnotalea glycerini Isolated from Water in Quebec City, Canada.</title>
        <authorList>
            <person name="Maheux A.F."/>
            <person name="Boudreau D.K."/>
            <person name="Berube E."/>
            <person name="Boissinot M."/>
            <person name="Raymond F."/>
            <person name="Brodeur S."/>
            <person name="Corbeil J."/>
            <person name="Isabel S."/>
            <person name="Omar R.F."/>
            <person name="Bergeron M.G."/>
        </authorList>
    </citation>
    <scope>NUCLEOTIDE SEQUENCE [LARGE SCALE GENOMIC DNA]</scope>
    <source>
        <strain evidence="12 13">CCRI-19302</strain>
    </source>
</reference>
<keyword evidence="8" id="KW-1133">Transmembrane helix</keyword>
<dbReference type="AlphaFoldDB" id="A0A371J9G2"/>
<evidence type="ECO:0000256" key="6">
    <source>
        <dbReference type="ARBA" id="ARBA00022692"/>
    </source>
</evidence>
<dbReference type="CDD" id="cd00082">
    <property type="entry name" value="HisKA"/>
    <property type="match status" value="1"/>
</dbReference>
<evidence type="ECO:0000256" key="1">
    <source>
        <dbReference type="ARBA" id="ARBA00000085"/>
    </source>
</evidence>
<dbReference type="PANTHER" id="PTHR45528:SF8">
    <property type="entry name" value="HISTIDINE KINASE"/>
    <property type="match status" value="1"/>
</dbReference>
<dbReference type="EMBL" id="NOKA02000068">
    <property type="protein sequence ID" value="RDY29316.1"/>
    <property type="molecule type" value="Genomic_DNA"/>
</dbReference>
<dbReference type="InterPro" id="IPR003661">
    <property type="entry name" value="HisK_dim/P_dom"/>
</dbReference>
<dbReference type="SUPFAM" id="SSF55874">
    <property type="entry name" value="ATPase domain of HSP90 chaperone/DNA topoisomerase II/histidine kinase"/>
    <property type="match status" value="1"/>
</dbReference>
<dbReference type="RefSeq" id="WP_094378309.1">
    <property type="nucleotide sequence ID" value="NZ_NOKA02000068.1"/>
</dbReference>
<dbReference type="SUPFAM" id="SSF47384">
    <property type="entry name" value="Homodimeric domain of signal transducing histidine kinase"/>
    <property type="match status" value="1"/>
</dbReference>
<dbReference type="Pfam" id="PF02518">
    <property type="entry name" value="HATPase_c"/>
    <property type="match status" value="1"/>
</dbReference>
<dbReference type="PROSITE" id="PS50109">
    <property type="entry name" value="HIS_KIN"/>
    <property type="match status" value="1"/>
</dbReference>
<dbReference type="SMART" id="SM00387">
    <property type="entry name" value="HATPase_c"/>
    <property type="match status" value="1"/>
</dbReference>
<organism evidence="12 13">
    <name type="scientific">Lachnotalea glycerini</name>
    <dbReference type="NCBI Taxonomy" id="1763509"/>
    <lineage>
        <taxon>Bacteria</taxon>
        <taxon>Bacillati</taxon>
        <taxon>Bacillota</taxon>
        <taxon>Clostridia</taxon>
        <taxon>Lachnospirales</taxon>
        <taxon>Lachnospiraceae</taxon>
        <taxon>Lachnotalea</taxon>
    </lineage>
</organism>
<keyword evidence="10" id="KW-0472">Membrane</keyword>
<protein>
    <recommendedName>
        <fullName evidence="3">histidine kinase</fullName>
        <ecNumber evidence="3">2.7.13.3</ecNumber>
    </recommendedName>
</protein>
<name>A0A371J9G2_9FIRM</name>
<evidence type="ECO:0000256" key="10">
    <source>
        <dbReference type="ARBA" id="ARBA00023136"/>
    </source>
</evidence>
<keyword evidence="6" id="KW-0812">Transmembrane</keyword>
<keyword evidence="7 12" id="KW-0418">Kinase</keyword>
<dbReference type="Gene3D" id="1.10.287.130">
    <property type="match status" value="1"/>
</dbReference>
<dbReference type="PANTHER" id="PTHR45528">
    <property type="entry name" value="SENSOR HISTIDINE KINASE CPXA"/>
    <property type="match status" value="1"/>
</dbReference>
<comment type="catalytic activity">
    <reaction evidence="1">
        <text>ATP + protein L-histidine = ADP + protein N-phospho-L-histidine.</text>
        <dbReference type="EC" id="2.7.13.3"/>
    </reaction>
</comment>
<gene>
    <name evidence="12" type="ORF">CG710_018510</name>
</gene>
<keyword evidence="5" id="KW-0808">Transferase</keyword>
<evidence type="ECO:0000256" key="3">
    <source>
        <dbReference type="ARBA" id="ARBA00012438"/>
    </source>
</evidence>
<evidence type="ECO:0000313" key="13">
    <source>
        <dbReference type="Proteomes" id="UP000216411"/>
    </source>
</evidence>
<feature type="domain" description="Histidine kinase" evidence="11">
    <location>
        <begin position="92"/>
        <end position="307"/>
    </location>
</feature>
<dbReference type="InterPro" id="IPR005467">
    <property type="entry name" value="His_kinase_dom"/>
</dbReference>
<proteinExistence type="predicted"/>
<dbReference type="GO" id="GO:0000155">
    <property type="term" value="F:phosphorelay sensor kinase activity"/>
    <property type="evidence" value="ECO:0007669"/>
    <property type="project" value="InterPro"/>
</dbReference>
<comment type="subcellular location">
    <subcellularLocation>
        <location evidence="2">Membrane</location>
        <topology evidence="2">Multi-pass membrane protein</topology>
    </subcellularLocation>
</comment>
<keyword evidence="9" id="KW-0902">Two-component regulatory system</keyword>
<dbReference type="InterPro" id="IPR036890">
    <property type="entry name" value="HATPase_C_sf"/>
</dbReference>
<keyword evidence="4" id="KW-0597">Phosphoprotein</keyword>
<dbReference type="GO" id="GO:0005886">
    <property type="term" value="C:plasma membrane"/>
    <property type="evidence" value="ECO:0007669"/>
    <property type="project" value="TreeGrafter"/>
</dbReference>
<sequence length="311" mass="36040">MIYYICILLFVIVMILAVQLFLQKRNEKIFKVKLSNMVSEIQNGNLSIRMICKSNNAFSEFTYYMNEIVSECEKCLIQTRRIERAQKELLTGLSHDIKTPLTTLLGYLEIINRDKLEPQKRKDYLNIACNKTYLIKDYINNLFEWFQLSLKEDVLQISTYDINELTREIIVTWLPQCEKNNLELEVFIPDAAYCVKLDKGAYSRILNNLIQNVMMHSNATLLSIGIVKENNDINLTVYDNGEGIAPDKVTLIFDRLYQGHEYMNNDNGSGLGLAIVKELVENLNGRISVQSKIHEGTSFLIKWPEHYKSCL</sequence>
<dbReference type="OrthoDB" id="9792991at2"/>
<dbReference type="Proteomes" id="UP000216411">
    <property type="component" value="Unassembled WGS sequence"/>
</dbReference>
<dbReference type="PRINTS" id="PR00344">
    <property type="entry name" value="BCTRLSENSOR"/>
</dbReference>
<evidence type="ECO:0000256" key="2">
    <source>
        <dbReference type="ARBA" id="ARBA00004141"/>
    </source>
</evidence>
<evidence type="ECO:0000256" key="8">
    <source>
        <dbReference type="ARBA" id="ARBA00022989"/>
    </source>
</evidence>
<evidence type="ECO:0000256" key="5">
    <source>
        <dbReference type="ARBA" id="ARBA00022679"/>
    </source>
</evidence>
<accession>A0A371J9G2</accession>
<dbReference type="InterPro" id="IPR036097">
    <property type="entry name" value="HisK_dim/P_sf"/>
</dbReference>
<comment type="caution">
    <text evidence="12">The sequence shown here is derived from an EMBL/GenBank/DDBJ whole genome shotgun (WGS) entry which is preliminary data.</text>
</comment>
<dbReference type="SMART" id="SM00388">
    <property type="entry name" value="HisKA"/>
    <property type="match status" value="1"/>
</dbReference>
<dbReference type="InterPro" id="IPR004358">
    <property type="entry name" value="Sig_transdc_His_kin-like_C"/>
</dbReference>
<evidence type="ECO:0000259" key="11">
    <source>
        <dbReference type="PROSITE" id="PS50109"/>
    </source>
</evidence>
<evidence type="ECO:0000256" key="4">
    <source>
        <dbReference type="ARBA" id="ARBA00022553"/>
    </source>
</evidence>
<dbReference type="InterPro" id="IPR050398">
    <property type="entry name" value="HssS/ArlS-like"/>
</dbReference>
<dbReference type="EC" id="2.7.13.3" evidence="3"/>
<dbReference type="Pfam" id="PF00512">
    <property type="entry name" value="HisKA"/>
    <property type="match status" value="1"/>
</dbReference>
<evidence type="ECO:0000256" key="9">
    <source>
        <dbReference type="ARBA" id="ARBA00023012"/>
    </source>
</evidence>